<dbReference type="InterPro" id="IPR050703">
    <property type="entry name" value="Flavin_MAO"/>
</dbReference>
<feature type="binding site" evidence="5">
    <location>
        <position position="18"/>
    </location>
    <ligand>
        <name>FAD</name>
        <dbReference type="ChEBI" id="CHEBI:57692"/>
    </ligand>
</feature>
<dbReference type="OrthoDB" id="5046242at2759"/>
<dbReference type="InterPro" id="IPR036188">
    <property type="entry name" value="FAD/NAD-bd_sf"/>
</dbReference>
<organism evidence="8 9">
    <name type="scientific">Venturia effusa</name>
    <dbReference type="NCBI Taxonomy" id="50376"/>
    <lineage>
        <taxon>Eukaryota</taxon>
        <taxon>Fungi</taxon>
        <taxon>Dikarya</taxon>
        <taxon>Ascomycota</taxon>
        <taxon>Pezizomycotina</taxon>
        <taxon>Dothideomycetes</taxon>
        <taxon>Pleosporomycetidae</taxon>
        <taxon>Venturiales</taxon>
        <taxon>Venturiaceae</taxon>
        <taxon>Venturia</taxon>
    </lineage>
</organism>
<dbReference type="PANTHER" id="PTHR43563:SF14">
    <property type="entry name" value="AMINE OXIDASE"/>
    <property type="match status" value="1"/>
</dbReference>
<dbReference type="PRINTS" id="PR00757">
    <property type="entry name" value="AMINEOXDASEF"/>
</dbReference>
<dbReference type="PANTHER" id="PTHR43563">
    <property type="entry name" value="AMINE OXIDASE"/>
    <property type="match status" value="1"/>
</dbReference>
<dbReference type="EC" id="1.4.3.-" evidence="6"/>
<evidence type="ECO:0000259" key="7">
    <source>
        <dbReference type="Pfam" id="PF01593"/>
    </source>
</evidence>
<keyword evidence="9" id="KW-1185">Reference proteome</keyword>
<dbReference type="Gene3D" id="3.50.50.60">
    <property type="entry name" value="FAD/NAD(P)-binding domain"/>
    <property type="match status" value="1"/>
</dbReference>
<dbReference type="Gene3D" id="3.90.660.10">
    <property type="match status" value="1"/>
</dbReference>
<accession>A0A517KVN4</accession>
<reference evidence="8 9" key="1">
    <citation type="submission" date="2019-07" db="EMBL/GenBank/DDBJ databases">
        <title>Finished genome of Venturia effusa.</title>
        <authorList>
            <person name="Young C.A."/>
            <person name="Cox M.P."/>
            <person name="Ganley A.R.D."/>
            <person name="David W.J."/>
        </authorList>
    </citation>
    <scope>NUCLEOTIDE SEQUENCE [LARGE SCALE GENOMIC DNA]</scope>
    <source>
        <strain evidence="9">albino</strain>
    </source>
</reference>
<dbReference type="Gene3D" id="1.10.405.10">
    <property type="entry name" value="Guanine Nucleotide Dissociation Inhibitor, domain 1"/>
    <property type="match status" value="1"/>
</dbReference>
<comment type="similarity">
    <text evidence="2 6">Belongs to the flavin monoamine oxidase family.</text>
</comment>
<keyword evidence="6" id="KW-0285">Flavoprotein</keyword>
<dbReference type="InterPro" id="IPR002937">
    <property type="entry name" value="Amino_oxidase"/>
</dbReference>
<gene>
    <name evidence="8" type="ORF">FKW77_000470</name>
</gene>
<evidence type="ECO:0000313" key="9">
    <source>
        <dbReference type="Proteomes" id="UP000316270"/>
    </source>
</evidence>
<feature type="binding site" evidence="5">
    <location>
        <position position="445"/>
    </location>
    <ligand>
        <name>FAD</name>
        <dbReference type="ChEBI" id="CHEBI:57692"/>
    </ligand>
</feature>
<evidence type="ECO:0000256" key="3">
    <source>
        <dbReference type="ARBA" id="ARBA00023002"/>
    </source>
</evidence>
<dbReference type="GO" id="GO:0097621">
    <property type="term" value="F:monoamine oxidase activity"/>
    <property type="evidence" value="ECO:0007669"/>
    <property type="project" value="UniProtKB-EC"/>
</dbReference>
<dbReference type="STRING" id="50376.A0A517KVN4"/>
<name>A0A517KVN4_9PEZI</name>
<dbReference type="SUPFAM" id="SSF54373">
    <property type="entry name" value="FAD-linked reductases, C-terminal domain"/>
    <property type="match status" value="1"/>
</dbReference>
<dbReference type="Proteomes" id="UP000316270">
    <property type="component" value="Chromosome 1"/>
</dbReference>
<dbReference type="EMBL" id="CP042185">
    <property type="protein sequence ID" value="QDS67446.1"/>
    <property type="molecule type" value="Genomic_DNA"/>
</dbReference>
<proteinExistence type="inferred from homology"/>
<dbReference type="AlphaFoldDB" id="A0A517KVN4"/>
<feature type="binding site" evidence="5">
    <location>
        <position position="248"/>
    </location>
    <ligand>
        <name>FAD</name>
        <dbReference type="ChEBI" id="CHEBI:57692"/>
    </ligand>
</feature>
<evidence type="ECO:0000256" key="2">
    <source>
        <dbReference type="ARBA" id="ARBA00005995"/>
    </source>
</evidence>
<sequence length="479" mass="52027">MALSAAPIDVIVVGAGLTGLQAAVSLHNAGLRVLVLEGRDRVGGKTLSRGLEGAISDMGAAWINSTNQSKMFRLTQDFDLEAIEQNTHGNIVMHDLDGSVHMFPYGKTPKQEVEIGGVKDMIRMRDLFETLCQKIDIYDPNHLSSLEALGGVDYDQMSMKGFVEFHKGGETAMCTVTIWTRAMLGVEPGEISALWFLRYCKAGGGLMQMRSDRKDGGQFLRIAEGTQSFSKGLASSLLADSISLNSPVTDINDIGTSVVVSTKNKTYRAKHVVLSLPTTLYNTIQFSPPLPDNKSKLATRTIHGNTSKVFLSYATPWWRDLGSCGLTQSLKGLVAVTRDTSNDTKGHFSLLCFLVGDPGRRWSLLSPPERRAAVETHIKALYQPIFAKKGKGQKVPALKGYTEQIWSNEVFSGGCPCPAFPPGLMSEVGGEIGNSVGNLFFVGTETASKWRGYMEGAVRSGERGAEEVIKSLRNEPARL</sequence>
<comment type="catalytic activity">
    <reaction evidence="4">
        <text>a secondary aliphatic amine + O2 + H2O = a primary amine + an aldehyde + H2O2</text>
        <dbReference type="Rhea" id="RHEA:26414"/>
        <dbReference type="ChEBI" id="CHEBI:15377"/>
        <dbReference type="ChEBI" id="CHEBI:15379"/>
        <dbReference type="ChEBI" id="CHEBI:16240"/>
        <dbReference type="ChEBI" id="CHEBI:17478"/>
        <dbReference type="ChEBI" id="CHEBI:58855"/>
        <dbReference type="ChEBI" id="CHEBI:65296"/>
        <dbReference type="EC" id="1.4.3.4"/>
    </reaction>
</comment>
<feature type="binding site" evidence="5">
    <location>
        <position position="353"/>
    </location>
    <ligand>
        <name>substrate</name>
    </ligand>
</feature>
<feature type="domain" description="Amine oxidase" evidence="7">
    <location>
        <begin position="17"/>
        <end position="469"/>
    </location>
</feature>
<dbReference type="Pfam" id="PF01593">
    <property type="entry name" value="Amino_oxidase"/>
    <property type="match status" value="1"/>
</dbReference>
<evidence type="ECO:0000313" key="8">
    <source>
        <dbReference type="EMBL" id="QDS67446.1"/>
    </source>
</evidence>
<evidence type="ECO:0000256" key="1">
    <source>
        <dbReference type="ARBA" id="ARBA00001974"/>
    </source>
</evidence>
<keyword evidence="3 6" id="KW-0560">Oxidoreductase</keyword>
<evidence type="ECO:0000256" key="6">
    <source>
        <dbReference type="RuleBase" id="RU362067"/>
    </source>
</evidence>
<dbReference type="SUPFAM" id="SSF51905">
    <property type="entry name" value="FAD/NAD(P)-binding domain"/>
    <property type="match status" value="1"/>
</dbReference>
<keyword evidence="6" id="KW-0274">FAD</keyword>
<evidence type="ECO:0000256" key="5">
    <source>
        <dbReference type="PIRSR" id="PIRSR601613-1"/>
    </source>
</evidence>
<dbReference type="InterPro" id="IPR001613">
    <property type="entry name" value="Flavin_amine_oxidase"/>
</dbReference>
<protein>
    <recommendedName>
        <fullName evidence="6">Amine oxidase</fullName>
        <ecNumber evidence="6">1.4.3.-</ecNumber>
    </recommendedName>
</protein>
<comment type="cofactor">
    <cofactor evidence="1 6">
        <name>FAD</name>
        <dbReference type="ChEBI" id="CHEBI:57692"/>
    </cofactor>
</comment>
<evidence type="ECO:0000256" key="4">
    <source>
        <dbReference type="ARBA" id="ARBA00048448"/>
    </source>
</evidence>